<gene>
    <name evidence="3" type="ORF">CPB84DRAFT_760336</name>
</gene>
<dbReference type="OrthoDB" id="3263215at2759"/>
<keyword evidence="2" id="KW-0472">Membrane</keyword>
<feature type="compositionally biased region" description="Polar residues" evidence="1">
    <location>
        <begin position="317"/>
        <end position="348"/>
    </location>
</feature>
<feature type="compositionally biased region" description="Low complexity" evidence="1">
    <location>
        <begin position="168"/>
        <end position="179"/>
    </location>
</feature>
<feature type="transmembrane region" description="Helical" evidence="2">
    <location>
        <begin position="227"/>
        <end position="249"/>
    </location>
</feature>
<protein>
    <submittedName>
        <fullName evidence="3">Uncharacterized protein</fullName>
    </submittedName>
</protein>
<keyword evidence="2" id="KW-1133">Transmembrane helix</keyword>
<organism evidence="3 4">
    <name type="scientific">Gymnopilus junonius</name>
    <name type="common">Spectacular rustgill mushroom</name>
    <name type="synonym">Gymnopilus spectabilis subsp. junonius</name>
    <dbReference type="NCBI Taxonomy" id="109634"/>
    <lineage>
        <taxon>Eukaryota</taxon>
        <taxon>Fungi</taxon>
        <taxon>Dikarya</taxon>
        <taxon>Basidiomycota</taxon>
        <taxon>Agaricomycotina</taxon>
        <taxon>Agaricomycetes</taxon>
        <taxon>Agaricomycetidae</taxon>
        <taxon>Agaricales</taxon>
        <taxon>Agaricineae</taxon>
        <taxon>Hymenogastraceae</taxon>
        <taxon>Gymnopilus</taxon>
    </lineage>
</organism>
<dbReference type="Proteomes" id="UP000724874">
    <property type="component" value="Unassembled WGS sequence"/>
</dbReference>
<evidence type="ECO:0000313" key="3">
    <source>
        <dbReference type="EMBL" id="KAF8912173.1"/>
    </source>
</evidence>
<evidence type="ECO:0000313" key="4">
    <source>
        <dbReference type="Proteomes" id="UP000724874"/>
    </source>
</evidence>
<sequence length="501" mass="50566">MAQCVQTPTATTTEVSTSESLFPTSSLLTSTLPGSVSTSIFRTCTQTNSSVACEPTLTSVLVTLPGNTTVVTVSATGTSDIPITNIITLFGSSCSTSPSTTPSSTPTTTPSSTPPDTSSTSSDTSSSPPPSLITTSSTVTSDGSTFVDFSTLSSSQTPVPTQSDTANLSPSTPLSTSSTDAQTTVFSSFIFTTSSPSSTGTIVQITGTPNNLNGNHSAKKSSNAGPIAGGVIGGIAALALLGFLTWRFIKKQPRFDDIFNKDSGPHYKKRNNGTSEPKPYTYGLVGQNPATNPIGTPPSSPPPMQQAVGLEGGQAIGPQSQQPSTSNSVGPYQSSGNEIGQQPSSTGNDVGRVPNQPPLQHLRNPSLTPLLAGVGAAAAAGGAGAALTASNTRPNSSRPSSSASSQLMGPLVTPAQTQGYVPNSTYPPALQNWTNAQGYVPASTSPTLTNTQGYAPGPSMEVGQSTGLSPNASVNSTGTMPSTYSQGAPHGSIVPLLVVAV</sequence>
<feature type="region of interest" description="Disordered" evidence="1">
    <location>
        <begin position="387"/>
        <end position="408"/>
    </location>
</feature>
<evidence type="ECO:0000256" key="1">
    <source>
        <dbReference type="SAM" id="MobiDB-lite"/>
    </source>
</evidence>
<evidence type="ECO:0000256" key="2">
    <source>
        <dbReference type="SAM" id="Phobius"/>
    </source>
</evidence>
<reference evidence="3" key="1">
    <citation type="submission" date="2020-11" db="EMBL/GenBank/DDBJ databases">
        <authorList>
            <consortium name="DOE Joint Genome Institute"/>
            <person name="Ahrendt S."/>
            <person name="Riley R."/>
            <person name="Andreopoulos W."/>
            <person name="LaButti K."/>
            <person name="Pangilinan J."/>
            <person name="Ruiz-duenas F.J."/>
            <person name="Barrasa J.M."/>
            <person name="Sanchez-Garcia M."/>
            <person name="Camarero S."/>
            <person name="Miyauchi S."/>
            <person name="Serrano A."/>
            <person name="Linde D."/>
            <person name="Babiker R."/>
            <person name="Drula E."/>
            <person name="Ayuso-Fernandez I."/>
            <person name="Pacheco R."/>
            <person name="Padilla G."/>
            <person name="Ferreira P."/>
            <person name="Barriuso J."/>
            <person name="Kellner H."/>
            <person name="Castanera R."/>
            <person name="Alfaro M."/>
            <person name="Ramirez L."/>
            <person name="Pisabarro A.G."/>
            <person name="Kuo A."/>
            <person name="Tritt A."/>
            <person name="Lipzen A."/>
            <person name="He G."/>
            <person name="Yan M."/>
            <person name="Ng V."/>
            <person name="Cullen D."/>
            <person name="Martin F."/>
            <person name="Rosso M.-N."/>
            <person name="Henrissat B."/>
            <person name="Hibbett D."/>
            <person name="Martinez A.T."/>
            <person name="Grigoriev I.V."/>
        </authorList>
    </citation>
    <scope>NUCLEOTIDE SEQUENCE</scope>
    <source>
        <strain evidence="3">AH 44721</strain>
    </source>
</reference>
<name>A0A9P5NX48_GYMJU</name>
<feature type="compositionally biased region" description="Pro residues" evidence="1">
    <location>
        <begin position="295"/>
        <end position="304"/>
    </location>
</feature>
<keyword evidence="2" id="KW-0812">Transmembrane</keyword>
<keyword evidence="4" id="KW-1185">Reference proteome</keyword>
<feature type="region of interest" description="Disordered" evidence="1">
    <location>
        <begin position="257"/>
        <end position="366"/>
    </location>
</feature>
<dbReference type="EMBL" id="JADNYJ010000003">
    <property type="protein sequence ID" value="KAF8912173.1"/>
    <property type="molecule type" value="Genomic_DNA"/>
</dbReference>
<proteinExistence type="predicted"/>
<feature type="compositionally biased region" description="Polar residues" evidence="1">
    <location>
        <begin position="147"/>
        <end position="167"/>
    </location>
</feature>
<feature type="compositionally biased region" description="Low complexity" evidence="1">
    <location>
        <begin position="387"/>
        <end position="405"/>
    </location>
</feature>
<feature type="compositionally biased region" description="Low complexity" evidence="1">
    <location>
        <begin position="94"/>
        <end position="145"/>
    </location>
</feature>
<comment type="caution">
    <text evidence="3">The sequence shown here is derived from an EMBL/GenBank/DDBJ whole genome shotgun (WGS) entry which is preliminary data.</text>
</comment>
<accession>A0A9P5NX48</accession>
<dbReference type="AlphaFoldDB" id="A0A9P5NX48"/>
<feature type="region of interest" description="Disordered" evidence="1">
    <location>
        <begin position="94"/>
        <end position="179"/>
    </location>
</feature>